<evidence type="ECO:0000256" key="1">
    <source>
        <dbReference type="SAM" id="Coils"/>
    </source>
</evidence>
<feature type="coiled-coil region" evidence="1">
    <location>
        <begin position="188"/>
        <end position="215"/>
    </location>
</feature>
<reference evidence="2 3" key="1">
    <citation type="submission" date="2018-02" db="EMBL/GenBank/DDBJ databases">
        <title>Draft genome of wild Prunus yedoensis var. nudiflora.</title>
        <authorList>
            <person name="Baek S."/>
            <person name="Kim J.-H."/>
            <person name="Choi K."/>
            <person name="Kim G.-B."/>
            <person name="Cho A."/>
            <person name="Jang H."/>
            <person name="Shin C.-H."/>
            <person name="Yu H.-J."/>
            <person name="Mun J.-H."/>
        </authorList>
    </citation>
    <scope>NUCLEOTIDE SEQUENCE [LARGE SCALE GENOMIC DNA]</scope>
    <source>
        <strain evidence="3">cv. Jeju island</strain>
        <tissue evidence="2">Leaf</tissue>
    </source>
</reference>
<evidence type="ECO:0000313" key="3">
    <source>
        <dbReference type="Proteomes" id="UP000250321"/>
    </source>
</evidence>
<keyword evidence="1" id="KW-0175">Coiled coil</keyword>
<dbReference type="STRING" id="2094558.A0A314UIJ3"/>
<proteinExistence type="predicted"/>
<evidence type="ECO:0000313" key="2">
    <source>
        <dbReference type="EMBL" id="PQM36214.1"/>
    </source>
</evidence>
<comment type="caution">
    <text evidence="2">The sequence shown here is derived from an EMBL/GenBank/DDBJ whole genome shotgun (WGS) entry which is preliminary data.</text>
</comment>
<dbReference type="PANTHER" id="PTHR33924">
    <property type="entry name" value="CATION-TRANSPORTING ATPASE"/>
    <property type="match status" value="1"/>
</dbReference>
<dbReference type="OrthoDB" id="1930341at2759"/>
<gene>
    <name evidence="2" type="ORF">Pyn_17573</name>
</gene>
<dbReference type="EMBL" id="PJQY01003569">
    <property type="protein sequence ID" value="PQM36214.1"/>
    <property type="molecule type" value="Genomic_DNA"/>
</dbReference>
<sequence>MHATHPKSGVCEIGNRKDLQNMNESGVHFCHGSRHQNTSFEGGQTRGFPISMHRSFIPQDKGGDGERTTVDRLSGRRFMSHSVLENEEDTLAFKLPSSTNASEDDSPFCYLASQWLGLILQDIKGRLAALRRSRKRVRDVITTDLPSLLSKEFPSDQENDPCITKNSTSGFPSCTIADMHRARWNPLFEQMDKALSEEEDQLESWLNQVKEMQLHCDQGFKLFNGTLLLAFNNWEHLKMIPDHIYWITQIGH</sequence>
<dbReference type="AlphaFoldDB" id="A0A314UIJ3"/>
<keyword evidence="3" id="KW-1185">Reference proteome</keyword>
<dbReference type="PANTHER" id="PTHR33924:SF5">
    <property type="entry name" value="CATION-TRANSPORTING ATPASE"/>
    <property type="match status" value="1"/>
</dbReference>
<accession>A0A314UIJ3</accession>
<dbReference type="Proteomes" id="UP000250321">
    <property type="component" value="Unassembled WGS sequence"/>
</dbReference>
<organism evidence="2 3">
    <name type="scientific">Prunus yedoensis var. nudiflora</name>
    <dbReference type="NCBI Taxonomy" id="2094558"/>
    <lineage>
        <taxon>Eukaryota</taxon>
        <taxon>Viridiplantae</taxon>
        <taxon>Streptophyta</taxon>
        <taxon>Embryophyta</taxon>
        <taxon>Tracheophyta</taxon>
        <taxon>Spermatophyta</taxon>
        <taxon>Magnoliopsida</taxon>
        <taxon>eudicotyledons</taxon>
        <taxon>Gunneridae</taxon>
        <taxon>Pentapetalae</taxon>
        <taxon>rosids</taxon>
        <taxon>fabids</taxon>
        <taxon>Rosales</taxon>
        <taxon>Rosaceae</taxon>
        <taxon>Amygdaloideae</taxon>
        <taxon>Amygdaleae</taxon>
        <taxon>Prunus</taxon>
    </lineage>
</organism>
<protein>
    <submittedName>
        <fullName evidence="2">Uncharacterized protein</fullName>
    </submittedName>
</protein>
<name>A0A314UIJ3_PRUYE</name>